<dbReference type="KEGG" id="bcom:BAUCODRAFT_492365"/>
<dbReference type="PROSITE" id="PS50850">
    <property type="entry name" value="MFS"/>
    <property type="match status" value="1"/>
</dbReference>
<evidence type="ECO:0000313" key="4">
    <source>
        <dbReference type="EMBL" id="EMC96870.1"/>
    </source>
</evidence>
<dbReference type="GO" id="GO:0022857">
    <property type="term" value="F:transmembrane transporter activity"/>
    <property type="evidence" value="ECO:0007669"/>
    <property type="project" value="InterPro"/>
</dbReference>
<dbReference type="GeneID" id="19114867"/>
<organism evidence="4 5">
    <name type="scientific">Baudoinia panamericana (strain UAMH 10762)</name>
    <name type="common">Angels' share fungus</name>
    <name type="synonym">Baudoinia compniacensis (strain UAMH 10762)</name>
    <dbReference type="NCBI Taxonomy" id="717646"/>
    <lineage>
        <taxon>Eukaryota</taxon>
        <taxon>Fungi</taxon>
        <taxon>Dikarya</taxon>
        <taxon>Ascomycota</taxon>
        <taxon>Pezizomycotina</taxon>
        <taxon>Dothideomycetes</taxon>
        <taxon>Dothideomycetidae</taxon>
        <taxon>Mycosphaerellales</taxon>
        <taxon>Teratosphaeriaceae</taxon>
        <taxon>Baudoinia</taxon>
    </lineage>
</organism>
<name>M2ND76_BAUPA</name>
<feature type="transmembrane region" description="Helical" evidence="2">
    <location>
        <begin position="250"/>
        <end position="269"/>
    </location>
</feature>
<gene>
    <name evidence="4" type="ORF">BAUCODRAFT_492365</name>
</gene>
<dbReference type="Gene3D" id="1.20.1250.20">
    <property type="entry name" value="MFS general substrate transporter like domains"/>
    <property type="match status" value="1"/>
</dbReference>
<feature type="transmembrane region" description="Helical" evidence="2">
    <location>
        <begin position="201"/>
        <end position="221"/>
    </location>
</feature>
<keyword evidence="2" id="KW-0812">Transmembrane</keyword>
<proteinExistence type="predicted"/>
<dbReference type="OMA" id="AAFNILW"/>
<dbReference type="RefSeq" id="XP_007676721.1">
    <property type="nucleotide sequence ID" value="XM_007678531.1"/>
</dbReference>
<dbReference type="PANTHER" id="PTHR42910">
    <property type="entry name" value="TRANSPORTER SCO4007-RELATED"/>
    <property type="match status" value="1"/>
</dbReference>
<protein>
    <recommendedName>
        <fullName evidence="3">Major facilitator superfamily (MFS) profile domain-containing protein</fullName>
    </recommendedName>
</protein>
<reference evidence="4 5" key="1">
    <citation type="journal article" date="2012" name="PLoS Pathog.">
        <title>Diverse lifestyles and strategies of plant pathogenesis encoded in the genomes of eighteen Dothideomycetes fungi.</title>
        <authorList>
            <person name="Ohm R.A."/>
            <person name="Feau N."/>
            <person name="Henrissat B."/>
            <person name="Schoch C.L."/>
            <person name="Horwitz B.A."/>
            <person name="Barry K.W."/>
            <person name="Condon B.J."/>
            <person name="Copeland A.C."/>
            <person name="Dhillon B."/>
            <person name="Glaser F."/>
            <person name="Hesse C.N."/>
            <person name="Kosti I."/>
            <person name="LaButti K."/>
            <person name="Lindquist E.A."/>
            <person name="Lucas S."/>
            <person name="Salamov A.A."/>
            <person name="Bradshaw R.E."/>
            <person name="Ciuffetti L."/>
            <person name="Hamelin R.C."/>
            <person name="Kema G.H.J."/>
            <person name="Lawrence C."/>
            <person name="Scott J.A."/>
            <person name="Spatafora J.W."/>
            <person name="Turgeon B.G."/>
            <person name="de Wit P.J.G.M."/>
            <person name="Zhong S."/>
            <person name="Goodwin S.B."/>
            <person name="Grigoriev I.V."/>
        </authorList>
    </citation>
    <scope>NUCLEOTIDE SEQUENCE [LARGE SCALE GENOMIC DNA]</scope>
    <source>
        <strain evidence="4 5">UAMH 10762</strain>
    </source>
</reference>
<dbReference type="OrthoDB" id="2105912at2759"/>
<keyword evidence="5" id="KW-1185">Reference proteome</keyword>
<evidence type="ECO:0000256" key="1">
    <source>
        <dbReference type="ARBA" id="ARBA00004141"/>
    </source>
</evidence>
<dbReference type="eggNOG" id="ENOG502QUXC">
    <property type="taxonomic scope" value="Eukaryota"/>
</dbReference>
<evidence type="ECO:0000256" key="2">
    <source>
        <dbReference type="SAM" id="Phobius"/>
    </source>
</evidence>
<dbReference type="Proteomes" id="UP000011761">
    <property type="component" value="Unassembled WGS sequence"/>
</dbReference>
<feature type="transmembrane region" description="Helical" evidence="2">
    <location>
        <begin position="281"/>
        <end position="302"/>
    </location>
</feature>
<keyword evidence="2" id="KW-1133">Transmembrane helix</keyword>
<dbReference type="GO" id="GO:0016020">
    <property type="term" value="C:membrane"/>
    <property type="evidence" value="ECO:0007669"/>
    <property type="project" value="UniProtKB-SubCell"/>
</dbReference>
<evidence type="ECO:0000313" key="5">
    <source>
        <dbReference type="Proteomes" id="UP000011761"/>
    </source>
</evidence>
<dbReference type="SUPFAM" id="SSF103473">
    <property type="entry name" value="MFS general substrate transporter"/>
    <property type="match status" value="1"/>
</dbReference>
<dbReference type="EMBL" id="KB445555">
    <property type="protein sequence ID" value="EMC96870.1"/>
    <property type="molecule type" value="Genomic_DNA"/>
</dbReference>
<dbReference type="Pfam" id="PF07690">
    <property type="entry name" value="MFS_1"/>
    <property type="match status" value="1"/>
</dbReference>
<keyword evidence="2" id="KW-0472">Membrane</keyword>
<feature type="transmembrane region" description="Helical" evidence="2">
    <location>
        <begin position="50"/>
        <end position="67"/>
    </location>
</feature>
<feature type="domain" description="Major facilitator superfamily (MFS) profile" evidence="3">
    <location>
        <begin position="48"/>
        <end position="376"/>
    </location>
</feature>
<feature type="transmembrane region" description="Helical" evidence="2">
    <location>
        <begin position="170"/>
        <end position="189"/>
    </location>
</feature>
<sequence length="376" mass="41906">MIKRSKKNAARDKNIPNKVWQQILKTAVWTPPRCRYNEAHNTHLSMRLNLLFHLASTITAANMYYTYPILDKVAASFEVSYERASLIPTLLQAGYGTGILFICPLGDSLRLRFLLLGLISFTMVIWVALCLTHSFRAFCALSFIAGFTTVTPQLMLPLASGLAPPARKAAAISIVFSGLMLGVLLPRVLSGVVTEFAPWRTVYWIALGLQCLLFVLLWIFLPDYPSINTNEMPYVRFLWSIVEVVYRQPVLVYACIMVFFSNAAFASYWTTLTALLTSRPYNYSPLQVGLFALIGVAPLLLVPPYSRFVIDRFVPTFSVTLEILYAMAGVLVGAFTATLSIAGVVIQALALASAFKRPASHIARPYMPRFRLRAIA</sequence>
<dbReference type="InterPro" id="IPR020846">
    <property type="entry name" value="MFS_dom"/>
</dbReference>
<evidence type="ECO:0000259" key="3">
    <source>
        <dbReference type="PROSITE" id="PS50850"/>
    </source>
</evidence>
<dbReference type="InterPro" id="IPR011701">
    <property type="entry name" value="MFS"/>
</dbReference>
<feature type="transmembrane region" description="Helical" evidence="2">
    <location>
        <begin position="113"/>
        <end position="129"/>
    </location>
</feature>
<accession>M2ND76</accession>
<dbReference type="HOGENOM" id="CLU_001265_23_3_1"/>
<dbReference type="InterPro" id="IPR036259">
    <property type="entry name" value="MFS_trans_sf"/>
</dbReference>
<dbReference type="PANTHER" id="PTHR42910:SF1">
    <property type="entry name" value="MAJOR FACILITATOR SUPERFAMILY (MFS) PROFILE DOMAIN-CONTAINING PROTEIN"/>
    <property type="match status" value="1"/>
</dbReference>
<feature type="transmembrane region" description="Helical" evidence="2">
    <location>
        <begin position="87"/>
        <end position="106"/>
    </location>
</feature>
<comment type="subcellular location">
    <subcellularLocation>
        <location evidence="1">Membrane</location>
        <topology evidence="1">Multi-pass membrane protein</topology>
    </subcellularLocation>
</comment>
<dbReference type="AlphaFoldDB" id="M2ND76"/>
<feature type="transmembrane region" description="Helical" evidence="2">
    <location>
        <begin position="323"/>
        <end position="350"/>
    </location>
</feature>
<feature type="transmembrane region" description="Helical" evidence="2">
    <location>
        <begin position="135"/>
        <end position="158"/>
    </location>
</feature>